<dbReference type="AlphaFoldDB" id="A0A437SDD5"/>
<proteinExistence type="predicted"/>
<dbReference type="Proteomes" id="UP000286687">
    <property type="component" value="Unassembled WGS sequence"/>
</dbReference>
<accession>A0A437SDD5</accession>
<dbReference type="EMBL" id="LDER01000315">
    <property type="protein sequence ID" value="RVU61459.1"/>
    <property type="molecule type" value="Genomic_DNA"/>
</dbReference>
<reference evidence="1 2" key="1">
    <citation type="submission" date="2018-01" db="EMBL/GenBank/DDBJ databases">
        <title>Complete genome sequence of G25-42.</title>
        <authorList>
            <person name="Zheng Z."/>
            <person name="Sun M."/>
        </authorList>
    </citation>
    <scope>NUCLEOTIDE SEQUENCE [LARGE SCALE GENOMIC DNA]</scope>
    <source>
        <strain evidence="1 2">G25-42</strain>
    </source>
</reference>
<evidence type="ECO:0000313" key="1">
    <source>
        <dbReference type="EMBL" id="RVU61459.1"/>
    </source>
</evidence>
<organism evidence="1 2">
    <name type="scientific">Bacillus thuringiensis</name>
    <dbReference type="NCBI Taxonomy" id="1428"/>
    <lineage>
        <taxon>Bacteria</taxon>
        <taxon>Bacillati</taxon>
        <taxon>Bacillota</taxon>
        <taxon>Bacilli</taxon>
        <taxon>Bacillales</taxon>
        <taxon>Bacillaceae</taxon>
        <taxon>Bacillus</taxon>
        <taxon>Bacillus cereus group</taxon>
    </lineage>
</organism>
<sequence>MHITLEKTEHKETFLTFVFGKTPQDFHSAIRIALSSVEYQILAIAGVPTYKTDTTHCSPEHCIYYIYLSHTLKPLQFSF</sequence>
<protein>
    <submittedName>
        <fullName evidence="1">Uncharacterized protein</fullName>
    </submittedName>
</protein>
<gene>
    <name evidence="1" type="ORF">BM74_25815</name>
</gene>
<dbReference type="RefSeq" id="WP_127814340.1">
    <property type="nucleotide sequence ID" value="NZ_LDER01000315.1"/>
</dbReference>
<comment type="caution">
    <text evidence="1">The sequence shown here is derived from an EMBL/GenBank/DDBJ whole genome shotgun (WGS) entry which is preliminary data.</text>
</comment>
<evidence type="ECO:0000313" key="2">
    <source>
        <dbReference type="Proteomes" id="UP000286687"/>
    </source>
</evidence>
<name>A0A437SDD5_BACTU</name>